<sequence length="106" mass="12196">MHKSGAQKKKEKRKTEDKAKRLSGSLAKYFRKDWNDAAGTSKSSSAADPETIEVGCSNDEEREKGEAKEDEREVQATKEDEREEEQATKEDEREEEQATKEDEREE</sequence>
<keyword evidence="3" id="KW-1185">Reference proteome</keyword>
<feature type="compositionally biased region" description="Basic and acidic residues" evidence="1">
    <location>
        <begin position="59"/>
        <end position="106"/>
    </location>
</feature>
<evidence type="ECO:0000313" key="3">
    <source>
        <dbReference type="Proteomes" id="UP000298787"/>
    </source>
</evidence>
<name>A0A4U5TYX4_COLLU</name>
<proteinExistence type="predicted"/>
<dbReference type="EMBL" id="CM014078">
    <property type="protein sequence ID" value="TKS66121.1"/>
    <property type="molecule type" value="Genomic_DNA"/>
</dbReference>
<evidence type="ECO:0000256" key="1">
    <source>
        <dbReference type="SAM" id="MobiDB-lite"/>
    </source>
</evidence>
<feature type="compositionally biased region" description="Basic residues" evidence="1">
    <location>
        <begin position="1"/>
        <end position="12"/>
    </location>
</feature>
<gene>
    <name evidence="2" type="ORF">D9C73_000177</name>
</gene>
<reference evidence="2 3" key="1">
    <citation type="submission" date="2019-01" db="EMBL/GenBank/DDBJ databases">
        <title>Genome Assembly of Collichthys lucidus.</title>
        <authorList>
            <person name="Cai M."/>
            <person name="Xiao S."/>
        </authorList>
    </citation>
    <scope>NUCLEOTIDE SEQUENCE [LARGE SCALE GENOMIC DNA]</scope>
    <source>
        <strain evidence="2">JT15FE1705JMU</strain>
        <tissue evidence="2">Muscle</tissue>
    </source>
</reference>
<feature type="region of interest" description="Disordered" evidence="1">
    <location>
        <begin position="1"/>
        <end position="106"/>
    </location>
</feature>
<dbReference type="AlphaFoldDB" id="A0A4U5TYX4"/>
<protein>
    <submittedName>
        <fullName evidence="2">Uncharacterized protein</fullName>
    </submittedName>
</protein>
<dbReference type="Proteomes" id="UP000298787">
    <property type="component" value="Chromosome 1"/>
</dbReference>
<evidence type="ECO:0000313" key="2">
    <source>
        <dbReference type="EMBL" id="TKS66121.1"/>
    </source>
</evidence>
<accession>A0A4U5TYX4</accession>
<organism evidence="2 3">
    <name type="scientific">Collichthys lucidus</name>
    <name type="common">Big head croaker</name>
    <name type="synonym">Sciaena lucida</name>
    <dbReference type="NCBI Taxonomy" id="240159"/>
    <lineage>
        <taxon>Eukaryota</taxon>
        <taxon>Metazoa</taxon>
        <taxon>Chordata</taxon>
        <taxon>Craniata</taxon>
        <taxon>Vertebrata</taxon>
        <taxon>Euteleostomi</taxon>
        <taxon>Actinopterygii</taxon>
        <taxon>Neopterygii</taxon>
        <taxon>Teleostei</taxon>
        <taxon>Neoteleostei</taxon>
        <taxon>Acanthomorphata</taxon>
        <taxon>Eupercaria</taxon>
        <taxon>Sciaenidae</taxon>
        <taxon>Collichthys</taxon>
    </lineage>
</organism>